<evidence type="ECO:0000313" key="2">
    <source>
        <dbReference type="Proteomes" id="UP000295375"/>
    </source>
</evidence>
<protein>
    <submittedName>
        <fullName evidence="1">Uncharacterized protein</fullName>
    </submittedName>
</protein>
<keyword evidence="2" id="KW-1185">Reference proteome</keyword>
<evidence type="ECO:0000313" key="1">
    <source>
        <dbReference type="EMBL" id="TDQ48076.1"/>
    </source>
</evidence>
<reference evidence="1 2" key="1">
    <citation type="submission" date="2019-03" db="EMBL/GenBank/DDBJ databases">
        <title>Genomic Encyclopedia of Type Strains, Phase IV (KMG-IV): sequencing the most valuable type-strain genomes for metagenomic binning, comparative biology and taxonomic classification.</title>
        <authorList>
            <person name="Goeker M."/>
        </authorList>
    </citation>
    <scope>NUCLEOTIDE SEQUENCE [LARGE SCALE GENOMIC DNA]</scope>
    <source>
        <strain evidence="1 2">DSM 103792</strain>
    </source>
</reference>
<accession>A0A4R6UPG6</accession>
<sequence length="907" mass="100781">MQTVHRSLETISSMFSVFEKDQVLTHDQLNSVSDYLEDQDRLNRLYLTGVGVVAGLRPSLSGQQVQISKGLALTTDGDLLVLSKNAVFDRFRLYGVNAPEYAPFHPGGNALTLYELVAVGESVVDALPLSQFASTAGDPLSSFVVLFYMESYLKDDDICSGTDCDNLGKEAMHTPRILLVANSEAAGLLPDVATADKLADTLLPIAIPRVKLGTSINTTAQFATPYRNACNTLHNSIVQTLDLALQHGGPLFAEVISAASVNSAKSNLNALKQAFSTRHIGIQYYYSALTDIAAAWNEFQRTLIGHRQWLCPDSMTFAKHVLLGELVSNDEPVLRTPYYPSPAQDHDGQRQHLSFMLKRTLLLAQHADVPNTLSNIACTPECHQQSAVGERAVPHYFRAAAQPEIFRHWNYALFQKDRGLENYGYSAASLGASGPSANPLNFFIDQFGHFRIEGHIGKSAATTYASLKQLFANENLPVALQAVMLTVDHKNLFIKPKWQFSDLHRFHQVLRQDLVFQMDDVQKFSKTFKANVVDSVDRSLIVDSPNSSEAVRLKDTANTMDNQLVENTAVLKESLSKKYVDFREQQSWRSDLNKTMSVAGDYKFQLSNVVKTEFVTPFDSLISSPHIQWLDWVDLLIKDKDEKREKKATFPGFVKRNPGLSHTGGGPRGGTFVVVYDTSGVIVGDLSLPYWLEEDEDDAMDEPTLPRPNIKPGLVIDKGISLLPPRTKVVKDWFKVDIEPDWTTKLNQHVGYFDVFKNSITTMGEVFTNLEKRTIDIKNVKPSVSNQALDLLLKEQQVKAEKIELMRNQMLDVDMPDDKRTNLKEDIKKAEAELAKSLEETTRFVAANNLDLTAGGDGQKAMTMVKTQSSILVDSTAIKNFNSGVDKLGREFSGNASFGKVFGVLKI</sequence>
<dbReference type="RefSeq" id="WP_133590516.1">
    <property type="nucleotide sequence ID" value="NZ_CP037953.1"/>
</dbReference>
<comment type="caution">
    <text evidence="1">The sequence shown here is derived from an EMBL/GenBank/DDBJ whole genome shotgun (WGS) entry which is preliminary data.</text>
</comment>
<name>A0A4R6UPG6_9GAMM</name>
<proteinExistence type="predicted"/>
<dbReference type="AlphaFoldDB" id="A0A4R6UPG6"/>
<gene>
    <name evidence="1" type="ORF">EV696_10856</name>
</gene>
<dbReference type="Proteomes" id="UP000295375">
    <property type="component" value="Unassembled WGS sequence"/>
</dbReference>
<dbReference type="OrthoDB" id="596204at2"/>
<dbReference type="EMBL" id="SNYM01000008">
    <property type="protein sequence ID" value="TDQ48076.1"/>
    <property type="molecule type" value="Genomic_DNA"/>
</dbReference>
<organism evidence="1 2">
    <name type="scientific">Permianibacter aggregans</name>
    <dbReference type="NCBI Taxonomy" id="1510150"/>
    <lineage>
        <taxon>Bacteria</taxon>
        <taxon>Pseudomonadati</taxon>
        <taxon>Pseudomonadota</taxon>
        <taxon>Gammaproteobacteria</taxon>
        <taxon>Pseudomonadales</taxon>
        <taxon>Pseudomonadaceae</taxon>
        <taxon>Permianibacter</taxon>
    </lineage>
</organism>